<dbReference type="Proteomes" id="UP001069802">
    <property type="component" value="Unassembled WGS sequence"/>
</dbReference>
<dbReference type="EMBL" id="JAPWGY010000001">
    <property type="protein sequence ID" value="MCZ4279922.1"/>
    <property type="molecule type" value="Genomic_DNA"/>
</dbReference>
<accession>A0ABT4LFQ3</accession>
<keyword evidence="1" id="KW-0472">Membrane</keyword>
<evidence type="ECO:0000313" key="2">
    <source>
        <dbReference type="EMBL" id="MCZ4279922.1"/>
    </source>
</evidence>
<feature type="transmembrane region" description="Helical" evidence="1">
    <location>
        <begin position="234"/>
        <end position="256"/>
    </location>
</feature>
<organism evidence="2 3">
    <name type="scientific">Kiloniella laminariae</name>
    <dbReference type="NCBI Taxonomy" id="454162"/>
    <lineage>
        <taxon>Bacteria</taxon>
        <taxon>Pseudomonadati</taxon>
        <taxon>Pseudomonadota</taxon>
        <taxon>Alphaproteobacteria</taxon>
        <taxon>Rhodospirillales</taxon>
        <taxon>Kiloniellaceae</taxon>
        <taxon>Kiloniella</taxon>
    </lineage>
</organism>
<evidence type="ECO:0008006" key="4">
    <source>
        <dbReference type="Google" id="ProtNLM"/>
    </source>
</evidence>
<feature type="transmembrane region" description="Helical" evidence="1">
    <location>
        <begin position="59"/>
        <end position="85"/>
    </location>
</feature>
<keyword evidence="1" id="KW-0812">Transmembrane</keyword>
<keyword evidence="3" id="KW-1185">Reference proteome</keyword>
<sequence>MTAITSPSPQKLRVFDTLGQSFRLWGRNLAYFSLLGLMLREGNYLFEVVLEATPFTFEIYIPFPIRMLLLMVMKSLLTYGFYLLITRRCHHSPPQQNPAPKTARLNLALLLYVLTIVAFLPLIKLGSNIYLVENANIGNVFFQLSFLFNRIPGYILTLIFFVLVPVAVIEQQGIAKTLRRCLDLCRGHRLALFWLFLFNGILQIFFAVFIINFVPLINQGGLLISDHWIDYRKFSAQVILGLIEPFIVILWSATYANLIRIKSLQNPEHLKQVFD</sequence>
<protein>
    <recommendedName>
        <fullName evidence="4">Glycerophosphoryl diester phosphodiesterase membrane domain-containing protein</fullName>
    </recommendedName>
</protein>
<evidence type="ECO:0000313" key="3">
    <source>
        <dbReference type="Proteomes" id="UP001069802"/>
    </source>
</evidence>
<proteinExistence type="predicted"/>
<comment type="caution">
    <text evidence="2">The sequence shown here is derived from an EMBL/GenBank/DDBJ whole genome shotgun (WGS) entry which is preliminary data.</text>
</comment>
<name>A0ABT4LFQ3_9PROT</name>
<feature type="transmembrane region" description="Helical" evidence="1">
    <location>
        <begin position="190"/>
        <end position="214"/>
    </location>
</feature>
<reference evidence="2" key="1">
    <citation type="submission" date="2022-12" db="EMBL/GenBank/DDBJ databases">
        <title>Bacterial isolates from different developmental stages of Nematostella vectensis.</title>
        <authorList>
            <person name="Fraune S."/>
        </authorList>
    </citation>
    <scope>NUCLEOTIDE SEQUENCE</scope>
    <source>
        <strain evidence="2">G21630-S1</strain>
    </source>
</reference>
<evidence type="ECO:0000256" key="1">
    <source>
        <dbReference type="SAM" id="Phobius"/>
    </source>
</evidence>
<dbReference type="RefSeq" id="WP_269422117.1">
    <property type="nucleotide sequence ID" value="NZ_JAPWGY010000001.1"/>
</dbReference>
<feature type="transmembrane region" description="Helical" evidence="1">
    <location>
        <begin position="151"/>
        <end position="169"/>
    </location>
</feature>
<feature type="transmembrane region" description="Helical" evidence="1">
    <location>
        <begin position="105"/>
        <end position="131"/>
    </location>
</feature>
<gene>
    <name evidence="2" type="ORF">O4H49_03975</name>
</gene>
<keyword evidence="1" id="KW-1133">Transmembrane helix</keyword>